<dbReference type="GO" id="GO:0016616">
    <property type="term" value="F:oxidoreductase activity, acting on the CH-OH group of donors, NAD or NADP as acceptor"/>
    <property type="evidence" value="ECO:0007669"/>
    <property type="project" value="InterPro"/>
</dbReference>
<dbReference type="CDD" id="cd12167">
    <property type="entry name" value="2-Hacid_dh_8"/>
    <property type="match status" value="1"/>
</dbReference>
<dbReference type="Gene3D" id="3.40.50.720">
    <property type="entry name" value="NAD(P)-binding Rossmann-like Domain"/>
    <property type="match status" value="2"/>
</dbReference>
<dbReference type="InterPro" id="IPR036291">
    <property type="entry name" value="NAD(P)-bd_dom_sf"/>
</dbReference>
<dbReference type="AlphaFoldDB" id="A0A7Y9GSG8"/>
<reference evidence="7 8" key="1">
    <citation type="submission" date="2020-07" db="EMBL/GenBank/DDBJ databases">
        <title>Sequencing the genomes of 1000 actinobacteria strains.</title>
        <authorList>
            <person name="Klenk H.-P."/>
        </authorList>
    </citation>
    <scope>NUCLEOTIDE SEQUENCE [LARGE SCALE GENOMIC DNA]</scope>
    <source>
        <strain evidence="7 8">DSM 24662</strain>
    </source>
</reference>
<evidence type="ECO:0000256" key="2">
    <source>
        <dbReference type="ARBA" id="ARBA00023002"/>
    </source>
</evidence>
<dbReference type="Pfam" id="PF02826">
    <property type="entry name" value="2-Hacid_dh_C"/>
    <property type="match status" value="1"/>
</dbReference>
<dbReference type="InterPro" id="IPR006139">
    <property type="entry name" value="D-isomer_2_OHA_DH_cat_dom"/>
</dbReference>
<dbReference type="PANTHER" id="PTHR42789">
    <property type="entry name" value="D-ISOMER SPECIFIC 2-HYDROXYACID DEHYDROGENASE FAMILY PROTEIN (AFU_ORTHOLOGUE AFUA_6G10090)"/>
    <property type="match status" value="1"/>
</dbReference>
<dbReference type="EMBL" id="JACCBV010000001">
    <property type="protein sequence ID" value="NYE21566.1"/>
    <property type="molecule type" value="Genomic_DNA"/>
</dbReference>
<keyword evidence="8" id="KW-1185">Reference proteome</keyword>
<dbReference type="SUPFAM" id="SSF51735">
    <property type="entry name" value="NAD(P)-binding Rossmann-fold domains"/>
    <property type="match status" value="1"/>
</dbReference>
<feature type="domain" description="D-isomer specific 2-hydroxyacid dehydrogenase NAD-binding" evidence="6">
    <location>
        <begin position="124"/>
        <end position="299"/>
    </location>
</feature>
<accession>A0A7Y9GSG8</accession>
<dbReference type="Proteomes" id="UP000576969">
    <property type="component" value="Unassembled WGS sequence"/>
</dbReference>
<dbReference type="PANTHER" id="PTHR42789:SF1">
    <property type="entry name" value="D-ISOMER SPECIFIC 2-HYDROXYACID DEHYDROGENASE FAMILY PROTEIN (AFU_ORTHOLOGUE AFUA_6G10090)"/>
    <property type="match status" value="1"/>
</dbReference>
<dbReference type="Pfam" id="PF00389">
    <property type="entry name" value="2-Hacid_dh"/>
    <property type="match status" value="1"/>
</dbReference>
<feature type="domain" description="D-isomer specific 2-hydroxyacid dehydrogenase catalytic" evidence="5">
    <location>
        <begin position="44"/>
        <end position="329"/>
    </location>
</feature>
<evidence type="ECO:0000259" key="6">
    <source>
        <dbReference type="Pfam" id="PF02826"/>
    </source>
</evidence>
<dbReference type="PROSITE" id="PS00670">
    <property type="entry name" value="D_2_HYDROXYACID_DH_2"/>
    <property type="match status" value="1"/>
</dbReference>
<protein>
    <submittedName>
        <fullName evidence="7">Phosphoglycerate dehydrogenase-like enzyme</fullName>
    </submittedName>
</protein>
<keyword evidence="3" id="KW-0520">NAD</keyword>
<organism evidence="7 8">
    <name type="scientific">Microbacterium immunditiarum</name>
    <dbReference type="NCBI Taxonomy" id="337480"/>
    <lineage>
        <taxon>Bacteria</taxon>
        <taxon>Bacillati</taxon>
        <taxon>Actinomycetota</taxon>
        <taxon>Actinomycetes</taxon>
        <taxon>Micrococcales</taxon>
        <taxon>Microbacteriaceae</taxon>
        <taxon>Microbacterium</taxon>
    </lineage>
</organism>
<keyword evidence="2 4" id="KW-0560">Oxidoreductase</keyword>
<evidence type="ECO:0000313" key="7">
    <source>
        <dbReference type="EMBL" id="NYE21566.1"/>
    </source>
</evidence>
<comment type="caution">
    <text evidence="7">The sequence shown here is derived from an EMBL/GenBank/DDBJ whole genome shotgun (WGS) entry which is preliminary data.</text>
</comment>
<comment type="similarity">
    <text evidence="1 4">Belongs to the D-isomer specific 2-hydroxyacid dehydrogenase family.</text>
</comment>
<evidence type="ECO:0000256" key="3">
    <source>
        <dbReference type="ARBA" id="ARBA00023027"/>
    </source>
</evidence>
<dbReference type="SUPFAM" id="SSF52283">
    <property type="entry name" value="Formate/glycerate dehydrogenase catalytic domain-like"/>
    <property type="match status" value="1"/>
</dbReference>
<dbReference type="GO" id="GO:0051287">
    <property type="term" value="F:NAD binding"/>
    <property type="evidence" value="ECO:0007669"/>
    <property type="project" value="InterPro"/>
</dbReference>
<gene>
    <name evidence="7" type="ORF">BJ991_003594</name>
</gene>
<evidence type="ECO:0000256" key="4">
    <source>
        <dbReference type="RuleBase" id="RU003719"/>
    </source>
</evidence>
<evidence type="ECO:0000313" key="8">
    <source>
        <dbReference type="Proteomes" id="UP000576969"/>
    </source>
</evidence>
<dbReference type="InterPro" id="IPR006140">
    <property type="entry name" value="D-isomer_DH_NAD-bd"/>
</dbReference>
<dbReference type="InterPro" id="IPR050857">
    <property type="entry name" value="D-2-hydroxyacid_DH"/>
</dbReference>
<proteinExistence type="inferred from homology"/>
<sequence>MTDIAAPRRLSVVLAMRDERLAHQLFDDAAWARLHRIADVAEGVLREAADVALAKHLEAADILLTGWGAPRLDEEFLLRAPRLAAVVHAAGSVKAMVTRAVWERGIRVSTAAEVNALPVAEYALAMILLLGKRAFEAEKMLRGGHPRSWERLAPLGNEGAVVGVVGASRTGRHLLSLLRPHELDVILFDPTLTAADADALGARLTSLDELLRAADVVSVHAPALPETRGMIGARELALMKDGAALLNTARGSLVDTDALVAELHANRLRAVLDVTEPEPLPRDHALFAAPGVVLTPHIAGAFGNELRRLGAHAVSEVERFASTGTLLEEVLPEALARIA</sequence>
<evidence type="ECO:0000256" key="1">
    <source>
        <dbReference type="ARBA" id="ARBA00005854"/>
    </source>
</evidence>
<name>A0A7Y9GSG8_9MICO</name>
<dbReference type="InterPro" id="IPR029753">
    <property type="entry name" value="D-isomer_DH_CS"/>
</dbReference>
<evidence type="ECO:0000259" key="5">
    <source>
        <dbReference type="Pfam" id="PF00389"/>
    </source>
</evidence>